<keyword evidence="1" id="KW-1133">Transmembrane helix</keyword>
<reference evidence="3" key="1">
    <citation type="journal article" date="2019" name="Int. J. Syst. Evol. Microbiol.">
        <title>The Global Catalogue of Microorganisms (GCM) 10K type strain sequencing project: providing services to taxonomists for standard genome sequencing and annotation.</title>
        <authorList>
            <consortium name="The Broad Institute Genomics Platform"/>
            <consortium name="The Broad Institute Genome Sequencing Center for Infectious Disease"/>
            <person name="Wu L."/>
            <person name="Ma J."/>
        </authorList>
    </citation>
    <scope>NUCLEOTIDE SEQUENCE [LARGE SCALE GENOMIC DNA]</scope>
    <source>
        <strain evidence="3">CGMCC 1.16455</strain>
    </source>
</reference>
<dbReference type="GeneID" id="303298231"/>
<dbReference type="Proteomes" id="UP001595937">
    <property type="component" value="Unassembled WGS sequence"/>
</dbReference>
<organism evidence="2 3">
    <name type="scientific">Brachybacterium tyrofermentans</name>
    <dbReference type="NCBI Taxonomy" id="47848"/>
    <lineage>
        <taxon>Bacteria</taxon>
        <taxon>Bacillati</taxon>
        <taxon>Actinomycetota</taxon>
        <taxon>Actinomycetes</taxon>
        <taxon>Micrococcales</taxon>
        <taxon>Dermabacteraceae</taxon>
        <taxon>Brachybacterium</taxon>
    </lineage>
</organism>
<proteinExistence type="predicted"/>
<keyword evidence="1" id="KW-0812">Transmembrane</keyword>
<sequence>MGTKHGSSQAVERHDWLESVLALIPVSLLSGLLALVMTVLGIVALVRGRKTAPWQLALAGLTLVIALAICLAAPWLLTENGTY</sequence>
<keyword evidence="1" id="KW-0472">Membrane</keyword>
<feature type="transmembrane region" description="Helical" evidence="1">
    <location>
        <begin position="20"/>
        <end position="46"/>
    </location>
</feature>
<comment type="caution">
    <text evidence="2">The sequence shown here is derived from an EMBL/GenBank/DDBJ whole genome shotgun (WGS) entry which is preliminary data.</text>
</comment>
<evidence type="ECO:0000256" key="1">
    <source>
        <dbReference type="SAM" id="Phobius"/>
    </source>
</evidence>
<evidence type="ECO:0000313" key="3">
    <source>
        <dbReference type="Proteomes" id="UP001595937"/>
    </source>
</evidence>
<dbReference type="EMBL" id="JBHSLN010000067">
    <property type="protein sequence ID" value="MFC5298466.1"/>
    <property type="molecule type" value="Genomic_DNA"/>
</dbReference>
<accession>A0ABW0FHN9</accession>
<name>A0ABW0FHN9_9MICO</name>
<protein>
    <submittedName>
        <fullName evidence="2">Uncharacterized protein</fullName>
    </submittedName>
</protein>
<dbReference type="RefSeq" id="WP_343925227.1">
    <property type="nucleotide sequence ID" value="NZ_BAAAIR010000045.1"/>
</dbReference>
<gene>
    <name evidence="2" type="ORF">ACFPK8_13180</name>
</gene>
<keyword evidence="3" id="KW-1185">Reference proteome</keyword>
<evidence type="ECO:0000313" key="2">
    <source>
        <dbReference type="EMBL" id="MFC5298466.1"/>
    </source>
</evidence>
<feature type="transmembrane region" description="Helical" evidence="1">
    <location>
        <begin position="58"/>
        <end position="77"/>
    </location>
</feature>